<feature type="chain" id="PRO_5014773195" description="PKD domain-containing protein" evidence="3">
    <location>
        <begin position="33"/>
        <end position="501"/>
    </location>
</feature>
<feature type="compositionally biased region" description="Acidic residues" evidence="1">
    <location>
        <begin position="181"/>
        <end position="193"/>
    </location>
</feature>
<evidence type="ECO:0000256" key="1">
    <source>
        <dbReference type="SAM" id="MobiDB-lite"/>
    </source>
</evidence>
<reference evidence="7" key="1">
    <citation type="submission" date="2017-09" db="EMBL/GenBank/DDBJ databases">
        <title>Depth-based differentiation of microbial function through sediment-hosted aquifers and enrichment of novel symbionts in the deep terrestrial subsurface.</title>
        <authorList>
            <person name="Probst A.J."/>
            <person name="Ladd B."/>
            <person name="Jarett J.K."/>
            <person name="Geller-Mcgrath D.E."/>
            <person name="Sieber C.M.K."/>
            <person name="Emerson J.B."/>
            <person name="Anantharaman K."/>
            <person name="Thomas B.C."/>
            <person name="Malmstrom R."/>
            <person name="Stieglmeier M."/>
            <person name="Klingl A."/>
            <person name="Woyke T."/>
            <person name="Ryan C.M."/>
            <person name="Banfield J.F."/>
        </authorList>
    </citation>
    <scope>NUCLEOTIDE SEQUENCE [LARGE SCALE GENOMIC DNA]</scope>
</reference>
<feature type="signal peptide" evidence="3">
    <location>
        <begin position="1"/>
        <end position="32"/>
    </location>
</feature>
<feature type="region of interest" description="Disordered" evidence="1">
    <location>
        <begin position="156"/>
        <end position="211"/>
    </location>
</feature>
<feature type="domain" description="LTD" evidence="5">
    <location>
        <begin position="25"/>
        <end position="147"/>
    </location>
</feature>
<evidence type="ECO:0000259" key="4">
    <source>
        <dbReference type="PROSITE" id="PS50093"/>
    </source>
</evidence>
<keyword evidence="2" id="KW-0812">Transmembrane</keyword>
<dbReference type="Gene3D" id="2.60.40.1260">
    <property type="entry name" value="Lamin Tail domain"/>
    <property type="match status" value="2"/>
</dbReference>
<dbReference type="InterPro" id="IPR036415">
    <property type="entry name" value="Lamin_tail_dom_sf"/>
</dbReference>
<feature type="domain" description="PKD" evidence="4">
    <location>
        <begin position="203"/>
        <end position="271"/>
    </location>
</feature>
<proteinExistence type="predicted"/>
<keyword evidence="2" id="KW-1133">Transmembrane helix</keyword>
<dbReference type="AlphaFoldDB" id="A0A2M7UEK3"/>
<organism evidence="6 7">
    <name type="scientific">Candidatus Portnoybacteria bacterium CG_4_10_14_0_2_um_filter_43_36</name>
    <dbReference type="NCBI Taxonomy" id="1974798"/>
    <lineage>
        <taxon>Bacteria</taxon>
        <taxon>Candidatus Portnoyibacteriota</taxon>
    </lineage>
</organism>
<accession>A0A2M7UEK3</accession>
<dbReference type="Proteomes" id="UP000231688">
    <property type="component" value="Unassembled WGS sequence"/>
</dbReference>
<feature type="domain" description="LTD" evidence="5">
    <location>
        <begin position="277"/>
        <end position="363"/>
    </location>
</feature>
<evidence type="ECO:0000313" key="7">
    <source>
        <dbReference type="Proteomes" id="UP000231688"/>
    </source>
</evidence>
<dbReference type="InterPro" id="IPR000601">
    <property type="entry name" value="PKD_dom"/>
</dbReference>
<dbReference type="EMBL" id="PFOH01000027">
    <property type="protein sequence ID" value="PIZ69642.1"/>
    <property type="molecule type" value="Genomic_DNA"/>
</dbReference>
<dbReference type="Gene3D" id="2.60.40.10">
    <property type="entry name" value="Immunoglobulins"/>
    <property type="match status" value="1"/>
</dbReference>
<dbReference type="PROSITE" id="PS51841">
    <property type="entry name" value="LTD"/>
    <property type="match status" value="2"/>
</dbReference>
<sequence>MKSRKDCFKIRNTFLVITAILLFFISPHFALANNPDVAINEIAWMGTDISSDDEWIELYNQTNQDIDLASWILKAADESPKINLSGIIAANGYFLLERTDDTSAPSVAADLIYTKALSNSGEKLELYDKDGILIDSADFSEKWLWGDNSTKQTIERTKSGWQTSLNPGGTPKAPNSSGDETPAEDNQPESDDSADFKPATDYPPVADAGPDITAQAGQEISFDGNLSSDPDWDNLSYFWNFGDGETSAEKNPSHTYDFPGQYIISLSVEDNKFTALDTAIINIYSSSVVISEFTPDQWIELYNQNDYIANLSGWKLNDFVFPDNTLIAPGQYLVLDQPDCSGDIQLFYPDGSLVSQVAHSENNPNGQCVAFDGFSYYWSEISTPGLANIISSAGLAEKDDSNASPAAKEVQAMPEGSDKIVLAQNNQYPVNNPATKESAENESRQAGLAAAENNILSSQTVNISQNTLSEQRAKMILVLSIIISGSLMVAWIMILIKKKFA</sequence>
<evidence type="ECO:0000313" key="6">
    <source>
        <dbReference type="EMBL" id="PIZ69642.1"/>
    </source>
</evidence>
<feature type="compositionally biased region" description="Polar residues" evidence="1">
    <location>
        <begin position="159"/>
        <end position="179"/>
    </location>
</feature>
<dbReference type="InterPro" id="IPR035986">
    <property type="entry name" value="PKD_dom_sf"/>
</dbReference>
<keyword evidence="2" id="KW-0472">Membrane</keyword>
<evidence type="ECO:0000259" key="5">
    <source>
        <dbReference type="PROSITE" id="PS51841"/>
    </source>
</evidence>
<protein>
    <recommendedName>
        <fullName evidence="8">PKD domain-containing protein</fullName>
    </recommendedName>
</protein>
<feature type="transmembrane region" description="Helical" evidence="2">
    <location>
        <begin position="475"/>
        <end position="496"/>
    </location>
</feature>
<dbReference type="CDD" id="cd00146">
    <property type="entry name" value="PKD"/>
    <property type="match status" value="1"/>
</dbReference>
<name>A0A2M7UEK3_9BACT</name>
<dbReference type="SMART" id="SM00089">
    <property type="entry name" value="PKD"/>
    <property type="match status" value="1"/>
</dbReference>
<dbReference type="Pfam" id="PF00932">
    <property type="entry name" value="LTD"/>
    <property type="match status" value="2"/>
</dbReference>
<dbReference type="InterPro" id="IPR001322">
    <property type="entry name" value="Lamin_tail_dom"/>
</dbReference>
<comment type="caution">
    <text evidence="6">The sequence shown here is derived from an EMBL/GenBank/DDBJ whole genome shotgun (WGS) entry which is preliminary data.</text>
</comment>
<evidence type="ECO:0000256" key="3">
    <source>
        <dbReference type="SAM" id="SignalP"/>
    </source>
</evidence>
<gene>
    <name evidence="6" type="ORF">COY10_01085</name>
</gene>
<dbReference type="SUPFAM" id="SSF49299">
    <property type="entry name" value="PKD domain"/>
    <property type="match status" value="1"/>
</dbReference>
<dbReference type="InterPro" id="IPR022409">
    <property type="entry name" value="PKD/Chitinase_dom"/>
</dbReference>
<dbReference type="SUPFAM" id="SSF74853">
    <property type="entry name" value="Lamin A/C globular tail domain"/>
    <property type="match status" value="2"/>
</dbReference>
<evidence type="ECO:0000256" key="2">
    <source>
        <dbReference type="SAM" id="Phobius"/>
    </source>
</evidence>
<keyword evidence="3" id="KW-0732">Signal</keyword>
<dbReference type="Pfam" id="PF18911">
    <property type="entry name" value="PKD_4"/>
    <property type="match status" value="1"/>
</dbReference>
<dbReference type="PROSITE" id="PS50093">
    <property type="entry name" value="PKD"/>
    <property type="match status" value="1"/>
</dbReference>
<dbReference type="InterPro" id="IPR013783">
    <property type="entry name" value="Ig-like_fold"/>
</dbReference>
<evidence type="ECO:0008006" key="8">
    <source>
        <dbReference type="Google" id="ProtNLM"/>
    </source>
</evidence>